<organism evidence="1 2">
    <name type="scientific">Pyropia yezoensis</name>
    <name type="common">Susabi-nori</name>
    <name type="synonym">Porphyra yezoensis</name>
    <dbReference type="NCBI Taxonomy" id="2788"/>
    <lineage>
        <taxon>Eukaryota</taxon>
        <taxon>Rhodophyta</taxon>
        <taxon>Bangiophyceae</taxon>
        <taxon>Bangiales</taxon>
        <taxon>Bangiaceae</taxon>
        <taxon>Pyropia</taxon>
    </lineage>
</organism>
<proteinExistence type="predicted"/>
<protein>
    <submittedName>
        <fullName evidence="1">Uncharacterized protein</fullName>
    </submittedName>
</protein>
<name>A0ACC3BJT8_PYRYE</name>
<dbReference type="EMBL" id="CM020618">
    <property type="protein sequence ID" value="KAK1857878.1"/>
    <property type="molecule type" value="Genomic_DNA"/>
</dbReference>
<keyword evidence="2" id="KW-1185">Reference proteome</keyword>
<reference evidence="1" key="1">
    <citation type="submission" date="2019-11" db="EMBL/GenBank/DDBJ databases">
        <title>Nori genome reveals adaptations in red seaweeds to the harsh intertidal environment.</title>
        <authorList>
            <person name="Wang D."/>
            <person name="Mao Y."/>
        </authorList>
    </citation>
    <scope>NUCLEOTIDE SEQUENCE</scope>
    <source>
        <tissue evidence="1">Gametophyte</tissue>
    </source>
</reference>
<evidence type="ECO:0000313" key="1">
    <source>
        <dbReference type="EMBL" id="KAK1857878.1"/>
    </source>
</evidence>
<evidence type="ECO:0000313" key="2">
    <source>
        <dbReference type="Proteomes" id="UP000798662"/>
    </source>
</evidence>
<gene>
    <name evidence="1" type="ORF">I4F81_000492</name>
</gene>
<accession>A0ACC3BJT8</accession>
<sequence length="952" mass="97314">MTVHPYAPVLRTPAGAPVAEPGVRIAMTIARPRRRPPWRPMGSTAAAATDAVVSWLPAGRRSRQRRRPPMGTPRTGRPVPEPTPAPSLRFLPLLPLLVVVSVLMLPSASVASAVAALFGLPRAAPSVAAPPSCPRPSTTAAAVARAAAGASGGRPFATSAPREGPFLNALVLYQSSGDAAATAASPPLPPPMAAARTCSAPVCVPPLPAVLQWTAALLQPQSACPRGHVVVPAVPGAQAHPTAEARRLAAACSGTASPSAVAAAAVAAETGPQRPVVLSVLLAGSDGGLLGVSPVEPPPLLSDIMGGDANGSPPALPGVFVSPPPWPRVCGGGDGPPLCPANESTVPAGHSALVPSSWPAVVAAAAARARAEVAARVVAAGALLQPPAWLSRQLAWATRPPVKPLSPLPPLEVSNADHALRKKLFNFASVDAGARVLAASEGTIGQKNVLDENLDKYALAPCHVNPRWVVIELSEKMVIHAVEVGHFEFYASAPLRVAVLGATVYPAASWRLLGSWDYRDSHAVQWFALPASALVKYVRVVFLGSVGGEYYCPISIVRVYGKGLVDDFEEYLKGQSGGEGDGGGGRDGVRPSLDGIDTDGDGVPDGHDAYDDSALPSSWVRPSTDEALYAPPPPLVPPQSLVGADSCTDVSPLAVKAIFSPRTAASAGGAHLGSSISPLPPSPMLGRRRPVWPPLGVAPTPTAGDGEVLGPAGRGGVSAPTGHGGAAGGRDAHASDRRRRIGDDDVHLLLTEEEFASLDLKSADAWASGGLGVGSGGDGSSGGEESIFRKVTRMLRLLELNQSLTNQYVEVHVTKFAAALSAFRADADAARAEVASLRYAVAESSARLARVPAIVGDAAARRDALLVVLLVLVVLLLVVQVALWLALASMRWGLRDAPSVPASWLGLPIPGLPLSASAGSLPAAVGGGRPGIPSSVSSDTLTMAPEESVVTK</sequence>
<dbReference type="Proteomes" id="UP000798662">
    <property type="component" value="Chromosome 1"/>
</dbReference>
<comment type="caution">
    <text evidence="1">The sequence shown here is derived from an EMBL/GenBank/DDBJ whole genome shotgun (WGS) entry which is preliminary data.</text>
</comment>